<protein>
    <submittedName>
        <fullName evidence="1">Uncharacterized protein</fullName>
    </submittedName>
</protein>
<proteinExistence type="predicted"/>
<accession>A0A010Z482</accession>
<evidence type="ECO:0000313" key="2">
    <source>
        <dbReference type="Proteomes" id="UP000021053"/>
    </source>
</evidence>
<evidence type="ECO:0000313" key="1">
    <source>
        <dbReference type="EMBL" id="EXG82193.1"/>
    </source>
</evidence>
<organism evidence="1 2">
    <name type="scientific">Cryptosporangium arvum DSM 44712</name>
    <dbReference type="NCBI Taxonomy" id="927661"/>
    <lineage>
        <taxon>Bacteria</taxon>
        <taxon>Bacillati</taxon>
        <taxon>Actinomycetota</taxon>
        <taxon>Actinomycetes</taxon>
        <taxon>Cryptosporangiales</taxon>
        <taxon>Cryptosporangiaceae</taxon>
        <taxon>Cryptosporangium</taxon>
    </lineage>
</organism>
<dbReference type="Proteomes" id="UP000021053">
    <property type="component" value="Unassembled WGS sequence"/>
</dbReference>
<dbReference type="AlphaFoldDB" id="A0A010Z482"/>
<dbReference type="HOGENOM" id="CLU_2842419_0_0_11"/>
<comment type="caution">
    <text evidence="1">The sequence shown here is derived from an EMBL/GenBank/DDBJ whole genome shotgun (WGS) entry which is preliminary data.</text>
</comment>
<dbReference type="EMBL" id="JFBT01000001">
    <property type="protein sequence ID" value="EXG82193.1"/>
    <property type="molecule type" value="Genomic_DNA"/>
</dbReference>
<name>A0A010Z482_9ACTN</name>
<sequence>MGVAEGQLVVRATAAQGLKDRVTGNGNVNFAVAGGVQDAVPFRQTDGDVSKVGVVWRMTERSTST</sequence>
<gene>
    <name evidence="1" type="ORF">CryarDRAFT_3343</name>
</gene>
<reference evidence="1 2" key="1">
    <citation type="submission" date="2013-07" db="EMBL/GenBank/DDBJ databases">
        <authorList>
            <consortium name="DOE Joint Genome Institute"/>
            <person name="Eisen J."/>
            <person name="Huntemann M."/>
            <person name="Han J."/>
            <person name="Chen A."/>
            <person name="Kyrpides N."/>
            <person name="Mavromatis K."/>
            <person name="Markowitz V."/>
            <person name="Palaniappan K."/>
            <person name="Ivanova N."/>
            <person name="Schaumberg A."/>
            <person name="Pati A."/>
            <person name="Liolios K."/>
            <person name="Nordberg H.P."/>
            <person name="Cantor M.N."/>
            <person name="Hua S.X."/>
            <person name="Woyke T."/>
        </authorList>
    </citation>
    <scope>NUCLEOTIDE SEQUENCE [LARGE SCALE GENOMIC DNA]</scope>
    <source>
        <strain evidence="1 2">DSM 44712</strain>
    </source>
</reference>
<keyword evidence="2" id="KW-1185">Reference proteome</keyword>